<dbReference type="InterPro" id="IPR032693">
    <property type="entry name" value="YtkA-like_dom"/>
</dbReference>
<protein>
    <submittedName>
        <fullName evidence="3">FixH family protein</fullName>
    </submittedName>
</protein>
<accession>A0ABZ3CIV3</accession>
<evidence type="ECO:0000313" key="4">
    <source>
        <dbReference type="Proteomes" id="UP001455384"/>
    </source>
</evidence>
<evidence type="ECO:0000259" key="2">
    <source>
        <dbReference type="Pfam" id="PF13115"/>
    </source>
</evidence>
<feature type="signal peptide" evidence="1">
    <location>
        <begin position="1"/>
        <end position="18"/>
    </location>
</feature>
<dbReference type="SUPFAM" id="SSF49373">
    <property type="entry name" value="Invasin/intimin cell-adhesion fragments"/>
    <property type="match status" value="1"/>
</dbReference>
<dbReference type="Proteomes" id="UP001455384">
    <property type="component" value="Chromosome"/>
</dbReference>
<reference evidence="4" key="1">
    <citation type="submission" date="2023-10" db="EMBL/GenBank/DDBJ databases">
        <title>Genome analysis and identification of Salinococcus sp. Bachu38 nov., a PGPR from the rhizosphere of Tamarix.</title>
        <authorList>
            <person name="Liang Z."/>
            <person name="Zhang X."/>
            <person name="Jia J."/>
            <person name="Chen X."/>
            <person name="Wang Y."/>
            <person name="Wang Q."/>
            <person name="Wang R."/>
        </authorList>
    </citation>
    <scope>NUCLEOTIDE SEQUENCE [LARGE SCALE GENOMIC DNA]</scope>
    <source>
        <strain evidence="4">Bachu38</strain>
    </source>
</reference>
<keyword evidence="1" id="KW-0732">Signal</keyword>
<dbReference type="InterPro" id="IPR013783">
    <property type="entry name" value="Ig-like_fold"/>
</dbReference>
<evidence type="ECO:0000256" key="1">
    <source>
        <dbReference type="SAM" id="SignalP"/>
    </source>
</evidence>
<proteinExistence type="predicted"/>
<sequence length="136" mass="14882">MKLKFLMFAMILALSALSACGNGGEMEAEMNHDQSGEDEVRSLEVDLEVPETAGTGEAVEFTAHVHSNGENVTDADKVMFEVLQGKESLEMIEAEHDQNGVYSIEYTFDEAGTFTVISHVDALQLHTMPQAEITVE</sequence>
<dbReference type="PROSITE" id="PS51257">
    <property type="entry name" value="PROKAR_LIPOPROTEIN"/>
    <property type="match status" value="1"/>
</dbReference>
<dbReference type="InterPro" id="IPR008964">
    <property type="entry name" value="Invasin/intimin_cell_adhesion"/>
</dbReference>
<evidence type="ECO:0000313" key="3">
    <source>
        <dbReference type="EMBL" id="WZX29976.1"/>
    </source>
</evidence>
<organism evidence="3 4">
    <name type="scientific">Salinicoccus bachuensis</name>
    <dbReference type="NCBI Taxonomy" id="3136731"/>
    <lineage>
        <taxon>Bacteria</taxon>
        <taxon>Bacillati</taxon>
        <taxon>Bacillota</taxon>
        <taxon>Bacilli</taxon>
        <taxon>Bacillales</taxon>
        <taxon>Staphylococcaceae</taxon>
        <taxon>Salinicoccus</taxon>
    </lineage>
</organism>
<dbReference type="RefSeq" id="WP_342388505.1">
    <property type="nucleotide sequence ID" value="NZ_CP138333.2"/>
</dbReference>
<keyword evidence="4" id="KW-1185">Reference proteome</keyword>
<feature type="domain" description="YtkA-like" evidence="2">
    <location>
        <begin position="39"/>
        <end position="119"/>
    </location>
</feature>
<gene>
    <name evidence="3" type="ORF">RQP18_02040</name>
</gene>
<dbReference type="Pfam" id="PF13115">
    <property type="entry name" value="YtkA"/>
    <property type="match status" value="1"/>
</dbReference>
<dbReference type="Gene3D" id="2.60.40.10">
    <property type="entry name" value="Immunoglobulins"/>
    <property type="match status" value="1"/>
</dbReference>
<name>A0ABZ3CIV3_9STAP</name>
<feature type="chain" id="PRO_5047039521" evidence="1">
    <location>
        <begin position="19"/>
        <end position="136"/>
    </location>
</feature>
<dbReference type="EMBL" id="CP138333">
    <property type="protein sequence ID" value="WZX29976.1"/>
    <property type="molecule type" value="Genomic_DNA"/>
</dbReference>